<dbReference type="AlphaFoldDB" id="A0AAE1PBJ4"/>
<comment type="caution">
    <text evidence="14">The sequence shown here is derived from an EMBL/GenBank/DDBJ whole genome shotgun (WGS) entry which is preliminary data.</text>
</comment>
<comment type="catalytic activity">
    <reaction evidence="9">
        <text>Selective cleavage of 103-Arg-|-Ser-104 and 124-Ile-|-Ile-125 bonds in Limulus clotting factor B to form activated factor B. Cleavage of -Pro-Arg-|-Xaa- bonds in synthetic substrates.</text>
        <dbReference type="EC" id="3.4.21.84"/>
    </reaction>
</comment>
<feature type="region of interest" description="Disordered" evidence="12">
    <location>
        <begin position="23"/>
        <end position="45"/>
    </location>
</feature>
<evidence type="ECO:0000313" key="14">
    <source>
        <dbReference type="EMBL" id="KAK4304255.1"/>
    </source>
</evidence>
<keyword evidence="3" id="KW-0732">Signal</keyword>
<keyword evidence="6 11" id="KW-0720">Serine protease</keyword>
<keyword evidence="15" id="KW-1185">Reference proteome</keyword>
<evidence type="ECO:0000256" key="1">
    <source>
        <dbReference type="ARBA" id="ARBA00022659"/>
    </source>
</evidence>
<dbReference type="GO" id="GO:0006508">
    <property type="term" value="P:proteolysis"/>
    <property type="evidence" value="ECO:0007669"/>
    <property type="project" value="UniProtKB-KW"/>
</dbReference>
<evidence type="ECO:0000256" key="3">
    <source>
        <dbReference type="ARBA" id="ARBA00022729"/>
    </source>
</evidence>
<proteinExistence type="predicted"/>
<evidence type="ECO:0000256" key="6">
    <source>
        <dbReference type="ARBA" id="ARBA00022825"/>
    </source>
</evidence>
<evidence type="ECO:0000256" key="9">
    <source>
        <dbReference type="ARBA" id="ARBA00052079"/>
    </source>
</evidence>
<dbReference type="EC" id="3.4.21.84" evidence="10"/>
<dbReference type="FunFam" id="2.40.10.10:FF:000120">
    <property type="entry name" value="Putative serine protease"/>
    <property type="match status" value="1"/>
</dbReference>
<evidence type="ECO:0000256" key="10">
    <source>
        <dbReference type="ARBA" id="ARBA00066707"/>
    </source>
</evidence>
<evidence type="ECO:0000256" key="11">
    <source>
        <dbReference type="RuleBase" id="RU363034"/>
    </source>
</evidence>
<dbReference type="Gene3D" id="2.40.10.10">
    <property type="entry name" value="Trypsin-like serine proteases"/>
    <property type="match status" value="1"/>
</dbReference>
<evidence type="ECO:0000256" key="4">
    <source>
        <dbReference type="ARBA" id="ARBA00022801"/>
    </source>
</evidence>
<keyword evidence="7" id="KW-1015">Disulfide bond</keyword>
<dbReference type="InterPro" id="IPR043504">
    <property type="entry name" value="Peptidase_S1_PA_chymotrypsin"/>
</dbReference>
<protein>
    <recommendedName>
        <fullName evidence="10">limulus clotting factor C</fullName>
        <ecNumber evidence="10">3.4.21.84</ecNumber>
    </recommendedName>
</protein>
<evidence type="ECO:0000256" key="5">
    <source>
        <dbReference type="ARBA" id="ARBA00022820"/>
    </source>
</evidence>
<gene>
    <name evidence="14" type="ORF">Pmani_023795</name>
</gene>
<dbReference type="CDD" id="cd00190">
    <property type="entry name" value="Tryp_SPc"/>
    <property type="match status" value="1"/>
</dbReference>
<keyword evidence="5" id="KW-0353">Hemolymph clotting</keyword>
<keyword evidence="1" id="KW-0768">Sushi</keyword>
<feature type="compositionally biased region" description="Basic residues" evidence="12">
    <location>
        <begin position="30"/>
        <end position="39"/>
    </location>
</feature>
<dbReference type="Pfam" id="PF00089">
    <property type="entry name" value="Trypsin"/>
    <property type="match status" value="1"/>
</dbReference>
<dbReference type="EMBL" id="JAWZYT010002458">
    <property type="protein sequence ID" value="KAK4304255.1"/>
    <property type="molecule type" value="Genomic_DNA"/>
</dbReference>
<dbReference type="InterPro" id="IPR009003">
    <property type="entry name" value="Peptidase_S1_PA"/>
</dbReference>
<accession>A0AAE1PBJ4</accession>
<evidence type="ECO:0000313" key="15">
    <source>
        <dbReference type="Proteomes" id="UP001292094"/>
    </source>
</evidence>
<dbReference type="SUPFAM" id="SSF50494">
    <property type="entry name" value="Trypsin-like serine proteases"/>
    <property type="match status" value="1"/>
</dbReference>
<dbReference type="Proteomes" id="UP001292094">
    <property type="component" value="Unassembled WGS sequence"/>
</dbReference>
<sequence length="493" mass="54979">MIRSPSVGSAGEEVVVVVESGNSSGLSGVKRTRRKRGRRRGETACVSTNGGQKKVLLKKMVLSVHVSSEGCWERGVTRKSSSVREIMSSASGKESGEKDWGQGGTKERMMKNGQRRWSLCGEENTQQDHERRNILRTHGTRLSKENKRKCKENYRSYKKNVPQCKENERQCKEEVGKCREKVRRSRMEPLALLLVTLMAAGSLSVLTLGLCPVPIINSVVVEAVINHRSFCGESAYTHRYYMRIIGGRSVVAGEWPWQVALQQKDPYSGKRLGQHCGGTLIHPAWILTAAHCIVDPIFKFALPPPFWTVRVGEVSLSADTTRLYPVAKIITHKYFDAKTWDNDIALVRLRKPLDLEEHAGLVNTICLPSRNMSFLGLHCSVTGWGRTKEHGSNSDLLQTIRVPVMADKKCQRAYRKVGPVSNRMICAGWEHGGMGPCVGDSGGPLQCRARGGPWIQAGITSWGVGCAKPSYPGVYIRVSDYLDWIYKHLENNY</sequence>
<dbReference type="InterPro" id="IPR001314">
    <property type="entry name" value="Peptidase_S1A"/>
</dbReference>
<dbReference type="GO" id="GO:0004252">
    <property type="term" value="F:serine-type endopeptidase activity"/>
    <property type="evidence" value="ECO:0007669"/>
    <property type="project" value="InterPro"/>
</dbReference>
<dbReference type="PROSITE" id="PS00134">
    <property type="entry name" value="TRYPSIN_HIS"/>
    <property type="match status" value="1"/>
</dbReference>
<keyword evidence="2 11" id="KW-0645">Protease</keyword>
<dbReference type="PANTHER" id="PTHR24252:SF27">
    <property type="entry name" value="TRANSMEMBRANE PROTEASE SERINE 3-LIKE"/>
    <property type="match status" value="1"/>
</dbReference>
<dbReference type="PRINTS" id="PR00722">
    <property type="entry name" value="CHYMOTRYPSIN"/>
</dbReference>
<dbReference type="PROSITE" id="PS50240">
    <property type="entry name" value="TRYPSIN_DOM"/>
    <property type="match status" value="1"/>
</dbReference>
<dbReference type="PANTHER" id="PTHR24252">
    <property type="entry name" value="ACROSIN-RELATED"/>
    <property type="match status" value="1"/>
</dbReference>
<evidence type="ECO:0000256" key="7">
    <source>
        <dbReference type="ARBA" id="ARBA00023157"/>
    </source>
</evidence>
<dbReference type="GO" id="GO:0042381">
    <property type="term" value="P:hemolymph coagulation"/>
    <property type="evidence" value="ECO:0007669"/>
    <property type="project" value="UniProtKB-KW"/>
</dbReference>
<keyword evidence="4 11" id="KW-0378">Hydrolase</keyword>
<name>A0AAE1PBJ4_9EUCA</name>
<dbReference type="SMART" id="SM00020">
    <property type="entry name" value="Tryp_SPc"/>
    <property type="match status" value="1"/>
</dbReference>
<keyword evidence="8" id="KW-0325">Glycoprotein</keyword>
<organism evidence="14 15">
    <name type="scientific">Petrolisthes manimaculis</name>
    <dbReference type="NCBI Taxonomy" id="1843537"/>
    <lineage>
        <taxon>Eukaryota</taxon>
        <taxon>Metazoa</taxon>
        <taxon>Ecdysozoa</taxon>
        <taxon>Arthropoda</taxon>
        <taxon>Crustacea</taxon>
        <taxon>Multicrustacea</taxon>
        <taxon>Malacostraca</taxon>
        <taxon>Eumalacostraca</taxon>
        <taxon>Eucarida</taxon>
        <taxon>Decapoda</taxon>
        <taxon>Pleocyemata</taxon>
        <taxon>Anomura</taxon>
        <taxon>Galatheoidea</taxon>
        <taxon>Porcellanidae</taxon>
        <taxon>Petrolisthes</taxon>
    </lineage>
</organism>
<feature type="compositionally biased region" description="Basic and acidic residues" evidence="12">
    <location>
        <begin position="94"/>
        <end position="107"/>
    </location>
</feature>
<evidence type="ECO:0000256" key="12">
    <source>
        <dbReference type="SAM" id="MobiDB-lite"/>
    </source>
</evidence>
<dbReference type="PROSITE" id="PS00135">
    <property type="entry name" value="TRYPSIN_SER"/>
    <property type="match status" value="1"/>
</dbReference>
<dbReference type="InterPro" id="IPR018114">
    <property type="entry name" value="TRYPSIN_HIS"/>
</dbReference>
<evidence type="ECO:0000259" key="13">
    <source>
        <dbReference type="PROSITE" id="PS50240"/>
    </source>
</evidence>
<dbReference type="InterPro" id="IPR001254">
    <property type="entry name" value="Trypsin_dom"/>
</dbReference>
<feature type="domain" description="Peptidase S1" evidence="13">
    <location>
        <begin position="244"/>
        <end position="490"/>
    </location>
</feature>
<evidence type="ECO:0000256" key="8">
    <source>
        <dbReference type="ARBA" id="ARBA00023180"/>
    </source>
</evidence>
<reference evidence="14" key="1">
    <citation type="submission" date="2023-11" db="EMBL/GenBank/DDBJ databases">
        <title>Genome assemblies of two species of porcelain crab, Petrolisthes cinctipes and Petrolisthes manimaculis (Anomura: Porcellanidae).</title>
        <authorList>
            <person name="Angst P."/>
        </authorList>
    </citation>
    <scope>NUCLEOTIDE SEQUENCE</scope>
    <source>
        <strain evidence="14">PB745_02</strain>
        <tissue evidence="14">Gill</tissue>
    </source>
</reference>
<dbReference type="InterPro" id="IPR033116">
    <property type="entry name" value="TRYPSIN_SER"/>
</dbReference>
<evidence type="ECO:0000256" key="2">
    <source>
        <dbReference type="ARBA" id="ARBA00022670"/>
    </source>
</evidence>
<feature type="region of interest" description="Disordered" evidence="12">
    <location>
        <begin position="83"/>
        <end position="107"/>
    </location>
</feature>